<evidence type="ECO:0000313" key="2">
    <source>
        <dbReference type="EMBL" id="KAI7728007.1"/>
    </source>
</evidence>
<reference evidence="2" key="1">
    <citation type="submission" date="2022-06" db="EMBL/GenBank/DDBJ databases">
        <title>Uncovering the hologenomic basis of an extraordinary plant invasion.</title>
        <authorList>
            <person name="Bieker V.C."/>
            <person name="Martin M.D."/>
            <person name="Gilbert T."/>
            <person name="Hodgins K."/>
            <person name="Battlay P."/>
            <person name="Petersen B."/>
            <person name="Wilson J."/>
        </authorList>
    </citation>
    <scope>NUCLEOTIDE SEQUENCE</scope>
    <source>
        <strain evidence="2">AA19_3_7</strain>
        <tissue evidence="2">Leaf</tissue>
    </source>
</reference>
<comment type="caution">
    <text evidence="2">The sequence shown here is derived from an EMBL/GenBank/DDBJ whole genome shotgun (WGS) entry which is preliminary data.</text>
</comment>
<feature type="region of interest" description="Disordered" evidence="1">
    <location>
        <begin position="1"/>
        <end position="221"/>
    </location>
</feature>
<dbReference type="GO" id="GO:0006897">
    <property type="term" value="P:endocytosis"/>
    <property type="evidence" value="ECO:0007669"/>
    <property type="project" value="TreeGrafter"/>
</dbReference>
<dbReference type="GO" id="GO:0005543">
    <property type="term" value="F:phospholipid binding"/>
    <property type="evidence" value="ECO:0007669"/>
    <property type="project" value="TreeGrafter"/>
</dbReference>
<feature type="compositionally biased region" description="Polar residues" evidence="1">
    <location>
        <begin position="8"/>
        <end position="33"/>
    </location>
</feature>
<evidence type="ECO:0000313" key="3">
    <source>
        <dbReference type="Proteomes" id="UP001206925"/>
    </source>
</evidence>
<dbReference type="PANTHER" id="PTHR12276">
    <property type="entry name" value="EPSIN/ENT-RELATED"/>
    <property type="match status" value="1"/>
</dbReference>
<dbReference type="PANTHER" id="PTHR12276:SF102">
    <property type="entry name" value="BNAC04G48710D PROTEIN"/>
    <property type="match status" value="1"/>
</dbReference>
<feature type="compositionally biased region" description="Low complexity" evidence="1">
    <location>
        <begin position="52"/>
        <end position="66"/>
    </location>
</feature>
<sequence length="398" mass="40589">INPASEADSFTNATPPGQTFVASSSASGPNQAYDNPFGDGPFKAVSATDGFSAPPQSTSAATQSAAPMPPSANNFGYGGGFDQNIDILADLLPPSGPSQASFQAPPGELPSHAGFPSDTGYSSQPNQTPFQSSFQGQPSFQGGQTTSTQDNQTPPQQGFPPQGGQFMSQPGFPPHGQTTGPGGFPSQMGSGYPGSNGQHAPPSNLYGGFDPHGSSAPAPPVAQVTATSSFYQQPQAHSGSALNASTGALVIAPQEPAKFETKSTVWADTLNRGLVNLNIAGSKTNPLSDIGVDFEALNRKDKRMEKPSATAVTSTTTMGKAMGSGSGIGRAGAGALRPQPNPMMGPSMAAPGYGGMNQPMGQFQMQPPPAGYIPPGTYNPTMGRGGYGYGQQQYGGYR</sequence>
<feature type="non-terminal residue" evidence="2">
    <location>
        <position position="398"/>
    </location>
</feature>
<dbReference type="Proteomes" id="UP001206925">
    <property type="component" value="Unassembled WGS sequence"/>
</dbReference>
<keyword evidence="3" id="KW-1185">Reference proteome</keyword>
<evidence type="ECO:0008006" key="4">
    <source>
        <dbReference type="Google" id="ProtNLM"/>
    </source>
</evidence>
<accession>A0AAD5G4J7</accession>
<dbReference type="GO" id="GO:0005886">
    <property type="term" value="C:plasma membrane"/>
    <property type="evidence" value="ECO:0007669"/>
    <property type="project" value="TreeGrafter"/>
</dbReference>
<proteinExistence type="predicted"/>
<organism evidence="2 3">
    <name type="scientific">Ambrosia artemisiifolia</name>
    <name type="common">Common ragweed</name>
    <dbReference type="NCBI Taxonomy" id="4212"/>
    <lineage>
        <taxon>Eukaryota</taxon>
        <taxon>Viridiplantae</taxon>
        <taxon>Streptophyta</taxon>
        <taxon>Embryophyta</taxon>
        <taxon>Tracheophyta</taxon>
        <taxon>Spermatophyta</taxon>
        <taxon>Magnoliopsida</taxon>
        <taxon>eudicotyledons</taxon>
        <taxon>Gunneridae</taxon>
        <taxon>Pentapetalae</taxon>
        <taxon>asterids</taxon>
        <taxon>campanulids</taxon>
        <taxon>Asterales</taxon>
        <taxon>Asteraceae</taxon>
        <taxon>Asteroideae</taxon>
        <taxon>Heliantheae alliance</taxon>
        <taxon>Heliantheae</taxon>
        <taxon>Ambrosia</taxon>
    </lineage>
</organism>
<protein>
    <recommendedName>
        <fullName evidence="4">Clathrin interactor EPSIN 2-like protein</fullName>
    </recommendedName>
</protein>
<feature type="region of interest" description="Disordered" evidence="1">
    <location>
        <begin position="303"/>
        <end position="325"/>
    </location>
</feature>
<dbReference type="GO" id="GO:0005768">
    <property type="term" value="C:endosome"/>
    <property type="evidence" value="ECO:0007669"/>
    <property type="project" value="TreeGrafter"/>
</dbReference>
<feature type="compositionally biased region" description="Low complexity" evidence="1">
    <location>
        <begin position="127"/>
        <end position="170"/>
    </location>
</feature>
<dbReference type="GO" id="GO:0030276">
    <property type="term" value="F:clathrin binding"/>
    <property type="evidence" value="ECO:0007669"/>
    <property type="project" value="TreeGrafter"/>
</dbReference>
<dbReference type="GO" id="GO:0030125">
    <property type="term" value="C:clathrin vesicle coat"/>
    <property type="evidence" value="ECO:0007669"/>
    <property type="project" value="TreeGrafter"/>
</dbReference>
<feature type="compositionally biased region" description="Polar residues" evidence="1">
    <location>
        <begin position="187"/>
        <end position="198"/>
    </location>
</feature>
<dbReference type="EMBL" id="JAMZMK010011277">
    <property type="protein sequence ID" value="KAI7728007.1"/>
    <property type="molecule type" value="Genomic_DNA"/>
</dbReference>
<evidence type="ECO:0000256" key="1">
    <source>
        <dbReference type="SAM" id="MobiDB-lite"/>
    </source>
</evidence>
<dbReference type="AlphaFoldDB" id="A0AAD5G4J7"/>
<name>A0AAD5G4J7_AMBAR</name>
<gene>
    <name evidence="2" type="ORF">M8C21_006074</name>
</gene>